<evidence type="ECO:0000259" key="4">
    <source>
        <dbReference type="PROSITE" id="PS50949"/>
    </source>
</evidence>
<reference evidence="5 6" key="1">
    <citation type="journal article" date="2014" name="World J. Microbiol. Biotechnol.">
        <title>Biodiversity and physiological characteristics of Antarctic and Arctic lichens-associated bacteria.</title>
        <authorList>
            <person name="Lee Y.M."/>
            <person name="Kim E.H."/>
            <person name="Lee H.K."/>
            <person name="Hong S.G."/>
        </authorList>
    </citation>
    <scope>NUCLEOTIDE SEQUENCE [LARGE SCALE GENOMIC DNA]</scope>
    <source>
        <strain evidence="5 6">PAMC 26569</strain>
    </source>
</reference>
<dbReference type="Pfam" id="PF07729">
    <property type="entry name" value="FCD"/>
    <property type="match status" value="1"/>
</dbReference>
<dbReference type="InterPro" id="IPR036390">
    <property type="entry name" value="WH_DNA-bd_sf"/>
</dbReference>
<dbReference type="Pfam" id="PF00392">
    <property type="entry name" value="GntR"/>
    <property type="match status" value="1"/>
</dbReference>
<accession>A0A6M8HS96</accession>
<dbReference type="PROSITE" id="PS50949">
    <property type="entry name" value="HTH_GNTR"/>
    <property type="match status" value="1"/>
</dbReference>
<keyword evidence="6" id="KW-1185">Reference proteome</keyword>
<dbReference type="InterPro" id="IPR036388">
    <property type="entry name" value="WH-like_DNA-bd_sf"/>
</dbReference>
<dbReference type="SMART" id="SM00895">
    <property type="entry name" value="FCD"/>
    <property type="match status" value="1"/>
</dbReference>
<dbReference type="InterPro" id="IPR008920">
    <property type="entry name" value="TF_FadR/GntR_C"/>
</dbReference>
<dbReference type="KEGG" id="lck:HN018_15135"/>
<dbReference type="Proteomes" id="UP000500767">
    <property type="component" value="Chromosome"/>
</dbReference>
<gene>
    <name evidence="5" type="ORF">HN018_15135</name>
</gene>
<dbReference type="CDD" id="cd07377">
    <property type="entry name" value="WHTH_GntR"/>
    <property type="match status" value="1"/>
</dbReference>
<dbReference type="PRINTS" id="PR00035">
    <property type="entry name" value="HTHGNTR"/>
</dbReference>
<dbReference type="AlphaFoldDB" id="A0A6M8HS96"/>
<evidence type="ECO:0000313" key="5">
    <source>
        <dbReference type="EMBL" id="QKE91202.1"/>
    </source>
</evidence>
<dbReference type="PANTHER" id="PTHR43537">
    <property type="entry name" value="TRANSCRIPTIONAL REGULATOR, GNTR FAMILY"/>
    <property type="match status" value="1"/>
</dbReference>
<dbReference type="SMART" id="SM00345">
    <property type="entry name" value="HTH_GNTR"/>
    <property type="match status" value="1"/>
</dbReference>
<evidence type="ECO:0000313" key="6">
    <source>
        <dbReference type="Proteomes" id="UP000500767"/>
    </source>
</evidence>
<keyword evidence="2" id="KW-0238">DNA-binding</keyword>
<proteinExistence type="predicted"/>
<dbReference type="SUPFAM" id="SSF48008">
    <property type="entry name" value="GntR ligand-binding domain-like"/>
    <property type="match status" value="1"/>
</dbReference>
<dbReference type="InterPro" id="IPR000524">
    <property type="entry name" value="Tscrpt_reg_HTH_GntR"/>
</dbReference>
<keyword evidence="1" id="KW-0805">Transcription regulation</keyword>
<evidence type="ECO:0000256" key="2">
    <source>
        <dbReference type="ARBA" id="ARBA00023125"/>
    </source>
</evidence>
<evidence type="ECO:0000256" key="1">
    <source>
        <dbReference type="ARBA" id="ARBA00023015"/>
    </source>
</evidence>
<protein>
    <submittedName>
        <fullName evidence="5">FadR family transcriptional regulator</fullName>
    </submittedName>
</protein>
<dbReference type="Gene3D" id="1.10.10.10">
    <property type="entry name" value="Winged helix-like DNA-binding domain superfamily/Winged helix DNA-binding domain"/>
    <property type="match status" value="1"/>
</dbReference>
<dbReference type="SUPFAM" id="SSF46785">
    <property type="entry name" value="Winged helix' DNA-binding domain"/>
    <property type="match status" value="1"/>
</dbReference>
<name>A0A6M8HS96_9PROT</name>
<keyword evidence="3" id="KW-0804">Transcription</keyword>
<evidence type="ECO:0000256" key="3">
    <source>
        <dbReference type="ARBA" id="ARBA00023163"/>
    </source>
</evidence>
<dbReference type="EMBL" id="CP053708">
    <property type="protein sequence ID" value="QKE91202.1"/>
    <property type="molecule type" value="Genomic_DNA"/>
</dbReference>
<sequence length="240" mass="26693">MSQASEQAVEREPASAVDVAVARIRKLIKARKLGIGDVLPSEAELALMFATGRNTIREAVRTLKAYGVVESRQKVGAIITDGRQVAMTDLFAFAMDISADSFQDIQGFRRLTEMNLGETLIDRITDAELDAMAEINGMMEASQDVDRASEFDFRFHQALVDAAGNRTLSEIYAMLRPVIRRLMKTGKSRRDALHAAAGDHRDILDALRHKDRIAYTHYMNRHLQSGLEYLGDPPDDATQA</sequence>
<dbReference type="GO" id="GO:0003677">
    <property type="term" value="F:DNA binding"/>
    <property type="evidence" value="ECO:0007669"/>
    <property type="project" value="UniProtKB-KW"/>
</dbReference>
<dbReference type="RefSeq" id="WP_171833275.1">
    <property type="nucleotide sequence ID" value="NZ_CP053708.1"/>
</dbReference>
<organism evidence="5 6">
    <name type="scientific">Lichenicola cladoniae</name>
    <dbReference type="NCBI Taxonomy" id="1484109"/>
    <lineage>
        <taxon>Bacteria</taxon>
        <taxon>Pseudomonadati</taxon>
        <taxon>Pseudomonadota</taxon>
        <taxon>Alphaproteobacteria</taxon>
        <taxon>Acetobacterales</taxon>
        <taxon>Acetobacteraceae</taxon>
        <taxon>Lichenicola</taxon>
    </lineage>
</organism>
<dbReference type="GO" id="GO:0003700">
    <property type="term" value="F:DNA-binding transcription factor activity"/>
    <property type="evidence" value="ECO:0007669"/>
    <property type="project" value="InterPro"/>
</dbReference>
<dbReference type="PANTHER" id="PTHR43537:SF24">
    <property type="entry name" value="GLUCONATE OPERON TRANSCRIPTIONAL REPRESSOR"/>
    <property type="match status" value="1"/>
</dbReference>
<feature type="domain" description="HTH gntR-type" evidence="4">
    <location>
        <begin position="14"/>
        <end position="82"/>
    </location>
</feature>
<dbReference type="Gene3D" id="1.20.120.530">
    <property type="entry name" value="GntR ligand-binding domain-like"/>
    <property type="match status" value="1"/>
</dbReference>
<dbReference type="InterPro" id="IPR011711">
    <property type="entry name" value="GntR_C"/>
</dbReference>